<reference evidence="2 3" key="1">
    <citation type="journal article" date="2024" name="Appl. Environ. Microbiol.">
        <title>Pontiella agarivorans sp. nov., a novel marine anaerobic bacterium capable of degrading macroalgal polysaccharides and fixing nitrogen.</title>
        <authorList>
            <person name="Liu N."/>
            <person name="Kivenson V."/>
            <person name="Peng X."/>
            <person name="Cui Z."/>
            <person name="Lankiewicz T.S."/>
            <person name="Gosselin K.M."/>
            <person name="English C.J."/>
            <person name="Blair E.M."/>
            <person name="O'Malley M.A."/>
            <person name="Valentine D.L."/>
        </authorList>
    </citation>
    <scope>NUCLEOTIDE SEQUENCE [LARGE SCALE GENOMIC DNA]</scope>
    <source>
        <strain evidence="2 3">NLcol2</strain>
    </source>
</reference>
<keyword evidence="3" id="KW-1185">Reference proteome</keyword>
<gene>
    <name evidence="2" type="ORF">P9H32_05995</name>
</gene>
<dbReference type="RefSeq" id="WP_322607976.1">
    <property type="nucleotide sequence ID" value="NZ_JARVCO010000007.1"/>
</dbReference>
<dbReference type="EMBL" id="JARVCO010000007">
    <property type="protein sequence ID" value="MDZ8118177.1"/>
    <property type="molecule type" value="Genomic_DNA"/>
</dbReference>
<name>A0ABU5MVI3_9BACT</name>
<proteinExistence type="predicted"/>
<evidence type="ECO:0000313" key="2">
    <source>
        <dbReference type="EMBL" id="MDZ8118177.1"/>
    </source>
</evidence>
<dbReference type="PANTHER" id="PTHR36836:SF1">
    <property type="entry name" value="COLANIC ACID BIOSYNTHESIS PROTEIN WCAK"/>
    <property type="match status" value="1"/>
</dbReference>
<evidence type="ECO:0000313" key="3">
    <source>
        <dbReference type="Proteomes" id="UP001290861"/>
    </source>
</evidence>
<organism evidence="2 3">
    <name type="scientific">Pontiella agarivorans</name>
    <dbReference type="NCBI Taxonomy" id="3038953"/>
    <lineage>
        <taxon>Bacteria</taxon>
        <taxon>Pseudomonadati</taxon>
        <taxon>Kiritimatiellota</taxon>
        <taxon>Kiritimatiellia</taxon>
        <taxon>Kiritimatiellales</taxon>
        <taxon>Pontiellaceae</taxon>
        <taxon>Pontiella</taxon>
    </lineage>
</organism>
<evidence type="ECO:0000259" key="1">
    <source>
        <dbReference type="Pfam" id="PF04230"/>
    </source>
</evidence>
<sequence>MQNVKILLGGVPFGRNNVGDEAILECVVGLLKELAPGCSITVSTDSQQETENRLNVRTVPLFGFQPAYSPRQMEEEIARADVFIWAGATGLSDYPEIPLSMLEIAHHRQTKTVLWGVGMNDELNPYLYKVLPGKKRLLLRLLTVLTLNRINFIQRLEERREARARNKIVEELNRCDLVVLRDPETLNAVHHCGDVPDVMVGADSAELLQPSPWDRVCLTQEARAILTSPARKIGLCISAQRQLVHEKELIEFLDQLADRDYRIVFLPMNHATDAPLMESMRDRMQNKMHSVVIGGKRTPGEILAIAGKLDLVISSRLHLLILASVLHIPIIGISRGSKVDNFLTMFDHVSAGSVDECDFEHMQAELDRLIESRAEFEEVSTAVHDMLLQRLEDAKVRLTEVLKQSL</sequence>
<dbReference type="Proteomes" id="UP001290861">
    <property type="component" value="Unassembled WGS sequence"/>
</dbReference>
<comment type="caution">
    <text evidence="2">The sequence shown here is derived from an EMBL/GenBank/DDBJ whole genome shotgun (WGS) entry which is preliminary data.</text>
</comment>
<feature type="domain" description="Polysaccharide pyruvyl transferase" evidence="1">
    <location>
        <begin position="17"/>
        <end position="335"/>
    </location>
</feature>
<accession>A0ABU5MVI3</accession>
<protein>
    <submittedName>
        <fullName evidence="2">Polysaccharide pyruvyl transferase family protein</fullName>
    </submittedName>
</protein>
<dbReference type="PANTHER" id="PTHR36836">
    <property type="entry name" value="COLANIC ACID BIOSYNTHESIS PROTEIN WCAK"/>
    <property type="match status" value="1"/>
</dbReference>
<dbReference type="GO" id="GO:0016740">
    <property type="term" value="F:transferase activity"/>
    <property type="evidence" value="ECO:0007669"/>
    <property type="project" value="UniProtKB-KW"/>
</dbReference>
<dbReference type="SUPFAM" id="SSF53756">
    <property type="entry name" value="UDP-Glycosyltransferase/glycogen phosphorylase"/>
    <property type="match status" value="1"/>
</dbReference>
<dbReference type="InterPro" id="IPR007345">
    <property type="entry name" value="Polysacch_pyruvyl_Trfase"/>
</dbReference>
<dbReference type="Pfam" id="PF04230">
    <property type="entry name" value="PS_pyruv_trans"/>
    <property type="match status" value="1"/>
</dbReference>
<dbReference type="Gene3D" id="3.40.50.2000">
    <property type="entry name" value="Glycogen Phosphorylase B"/>
    <property type="match status" value="1"/>
</dbReference>
<keyword evidence="2" id="KW-0808">Transferase</keyword>